<evidence type="ECO:0000259" key="10">
    <source>
        <dbReference type="Pfam" id="PF01488"/>
    </source>
</evidence>
<keyword evidence="13" id="KW-1185">Reference proteome</keyword>
<dbReference type="InterPro" id="IPR006151">
    <property type="entry name" value="Shikm_DH/Glu-tRNA_Rdtase"/>
</dbReference>
<organism evidence="12 13">
    <name type="scientific">Acidilobus saccharovorans (strain DSM 16705 / JCM 18335 / VKM B-2471 / 345-15)</name>
    <dbReference type="NCBI Taxonomy" id="666510"/>
    <lineage>
        <taxon>Archaea</taxon>
        <taxon>Thermoproteota</taxon>
        <taxon>Thermoprotei</taxon>
        <taxon>Acidilobales</taxon>
        <taxon>Acidilobaceae</taxon>
        <taxon>Acidilobus</taxon>
    </lineage>
</organism>
<comment type="subunit">
    <text evidence="8">Homodimer.</text>
</comment>
<evidence type="ECO:0000259" key="9">
    <source>
        <dbReference type="Pfam" id="PF00745"/>
    </source>
</evidence>
<feature type="site" description="Important for activity" evidence="8">
    <location>
        <position position="96"/>
    </location>
</feature>
<protein>
    <recommendedName>
        <fullName evidence="3 8">Glutamyl-tRNA reductase</fullName>
        <shortName evidence="8">GluTR</shortName>
        <ecNumber evidence="3 8">1.2.1.70</ecNumber>
    </recommendedName>
</protein>
<dbReference type="EMBL" id="CP001742">
    <property type="protein sequence ID" value="ADL18511.1"/>
    <property type="molecule type" value="Genomic_DNA"/>
</dbReference>
<comment type="catalytic activity">
    <reaction evidence="7 8">
        <text>(S)-4-amino-5-oxopentanoate + tRNA(Glu) + NADP(+) = L-glutamyl-tRNA(Glu) + NADPH + H(+)</text>
        <dbReference type="Rhea" id="RHEA:12344"/>
        <dbReference type="Rhea" id="RHEA-COMP:9663"/>
        <dbReference type="Rhea" id="RHEA-COMP:9680"/>
        <dbReference type="ChEBI" id="CHEBI:15378"/>
        <dbReference type="ChEBI" id="CHEBI:57501"/>
        <dbReference type="ChEBI" id="CHEBI:57783"/>
        <dbReference type="ChEBI" id="CHEBI:58349"/>
        <dbReference type="ChEBI" id="CHEBI:78442"/>
        <dbReference type="ChEBI" id="CHEBI:78520"/>
        <dbReference type="EC" id="1.2.1.70"/>
    </reaction>
</comment>
<dbReference type="STRING" id="666510.ASAC_0103"/>
<feature type="binding site" evidence="8">
    <location>
        <position position="106"/>
    </location>
    <ligand>
        <name>substrate</name>
    </ligand>
</feature>
<dbReference type="SUPFAM" id="SSF51735">
    <property type="entry name" value="NAD(P)-binding Rossmann-fold domains"/>
    <property type="match status" value="1"/>
</dbReference>
<evidence type="ECO:0000256" key="6">
    <source>
        <dbReference type="ARBA" id="ARBA00023244"/>
    </source>
</evidence>
<dbReference type="InterPro" id="IPR015895">
    <property type="entry name" value="4pyrrol_synth_GluRdtase_N"/>
</dbReference>
<dbReference type="PROSITE" id="PS00747">
    <property type="entry name" value="GLUTR"/>
    <property type="match status" value="1"/>
</dbReference>
<dbReference type="GO" id="GO:0019353">
    <property type="term" value="P:protoporphyrinogen IX biosynthetic process from glutamate"/>
    <property type="evidence" value="ECO:0007669"/>
    <property type="project" value="TreeGrafter"/>
</dbReference>
<feature type="active site" description="Nucleophile" evidence="8">
    <location>
        <position position="59"/>
    </location>
</feature>
<dbReference type="InterPro" id="IPR018214">
    <property type="entry name" value="GluRdtase_CS"/>
</dbReference>
<evidence type="ECO:0000256" key="3">
    <source>
        <dbReference type="ARBA" id="ARBA00012970"/>
    </source>
</evidence>
<dbReference type="HAMAP" id="MF_00087">
    <property type="entry name" value="Glu_tRNA_reductase"/>
    <property type="match status" value="1"/>
</dbReference>
<feature type="domain" description="Quinate/shikimate 5-dehydrogenase/glutamyl-tRNA reductase" evidence="10">
    <location>
        <begin position="168"/>
        <end position="274"/>
    </location>
</feature>
<dbReference type="AlphaFoldDB" id="D9PZM3"/>
<feature type="binding site" evidence="8">
    <location>
        <begin position="186"/>
        <end position="191"/>
    </location>
    <ligand>
        <name>NADP(+)</name>
        <dbReference type="ChEBI" id="CHEBI:58349"/>
    </ligand>
</feature>
<dbReference type="GO" id="GO:0050661">
    <property type="term" value="F:NADP binding"/>
    <property type="evidence" value="ECO:0007669"/>
    <property type="project" value="InterPro"/>
</dbReference>
<evidence type="ECO:0000313" key="12">
    <source>
        <dbReference type="EMBL" id="ADL18511.1"/>
    </source>
</evidence>
<comment type="pathway">
    <text evidence="1 8">Porphyrin-containing compound metabolism; protoporphyrin-IX biosynthesis; 5-aminolevulinate from L-glutamyl-tRNA(Glu): step 1/2.</text>
</comment>
<evidence type="ECO:0000256" key="8">
    <source>
        <dbReference type="HAMAP-Rule" id="MF_00087"/>
    </source>
</evidence>
<feature type="binding site" evidence="8">
    <location>
        <begin position="111"/>
        <end position="113"/>
    </location>
    <ligand>
        <name>substrate</name>
    </ligand>
</feature>
<dbReference type="eggNOG" id="arCOG01036">
    <property type="taxonomic scope" value="Archaea"/>
</dbReference>
<dbReference type="InterPro" id="IPR036291">
    <property type="entry name" value="NAD(P)-bd_dom_sf"/>
</dbReference>
<dbReference type="Pfam" id="PF05201">
    <property type="entry name" value="GlutR_N"/>
    <property type="match status" value="1"/>
</dbReference>
<dbReference type="Proteomes" id="UP000000346">
    <property type="component" value="Chromosome"/>
</dbReference>
<sequence length="409" mass="44411">MASLLEDQESLDISSLEMYGVTFRDSCFLSISSHAGRLVERAYQELLPLSRGVVVLSTCNRFEVYLDSPAHDRADSAISEMLGCHVHLTGVDAARHLLRVASGLESAILGEDEVLGQVRDAWVYSRRAGYSSELLDTVFHSAISAGARVRSSTNISRGVLGYPRAAVEVAAARLGGLDGRRVAVVGAGMAAGEMLQQVCSKWRPSSLVIADRSPEKARALGSLCQQAKVETATLQQLPSLAPFDVMLVAIKGGMRPELEVAARRSGLVVDISTPPASPLFHVGIDEIKEFVNANLSARLSEVSRAESIIEEELESLQQMILRKAVDRAISSIMRVISVIVDEEAKLTAKNIAGGQDPYQAVLTALNSTVKKTMFPIFSYLRESPESRAELAKELMNRYNSMIGLRGRRP</sequence>
<dbReference type="GO" id="GO:0008883">
    <property type="term" value="F:glutamyl-tRNA reductase activity"/>
    <property type="evidence" value="ECO:0007669"/>
    <property type="project" value="UniProtKB-UniRule"/>
</dbReference>
<dbReference type="FunCoup" id="D9PZM3">
    <property type="interactions" value="53"/>
</dbReference>
<dbReference type="Pfam" id="PF00745">
    <property type="entry name" value="GlutR_dimer"/>
    <property type="match status" value="1"/>
</dbReference>
<dbReference type="Pfam" id="PF01488">
    <property type="entry name" value="Shikimate_DH"/>
    <property type="match status" value="1"/>
</dbReference>
<evidence type="ECO:0000256" key="1">
    <source>
        <dbReference type="ARBA" id="ARBA00005059"/>
    </source>
</evidence>
<keyword evidence="4 8" id="KW-0521">NADP</keyword>
<proteinExistence type="inferred from homology"/>
<evidence type="ECO:0000256" key="7">
    <source>
        <dbReference type="ARBA" id="ARBA00047464"/>
    </source>
</evidence>
<keyword evidence="5 8" id="KW-0560">Oxidoreductase</keyword>
<comment type="function">
    <text evidence="8">Catalyzes the NADPH-dependent reduction of glutamyl-tRNA(Glu) to glutamate 1-semialdehyde (GSA).</text>
</comment>
<evidence type="ECO:0000259" key="11">
    <source>
        <dbReference type="Pfam" id="PF05201"/>
    </source>
</evidence>
<feature type="binding site" evidence="8">
    <location>
        <begin position="58"/>
        <end position="61"/>
    </location>
    <ligand>
        <name>substrate</name>
    </ligand>
</feature>
<dbReference type="InterPro" id="IPR036343">
    <property type="entry name" value="GluRdtase_N_sf"/>
</dbReference>
<dbReference type="EC" id="1.2.1.70" evidence="3 8"/>
<evidence type="ECO:0000256" key="4">
    <source>
        <dbReference type="ARBA" id="ARBA00022857"/>
    </source>
</evidence>
<dbReference type="KEGG" id="asc:ASAC_0103"/>
<comment type="similarity">
    <text evidence="2 8">Belongs to the glutamyl-tRNA reductase family.</text>
</comment>
<name>D9PZM3_ACIS3</name>
<dbReference type="HOGENOM" id="CLU_035113_0_0_2"/>
<gene>
    <name evidence="8" type="primary">hemA</name>
    <name evidence="12" type="ordered locus">ASAC_0103</name>
</gene>
<dbReference type="Gene3D" id="3.30.460.30">
    <property type="entry name" value="Glutamyl-tRNA reductase, N-terminal domain"/>
    <property type="match status" value="1"/>
</dbReference>
<dbReference type="PANTHER" id="PTHR43013">
    <property type="entry name" value="GLUTAMYL-TRNA REDUCTASE"/>
    <property type="match status" value="1"/>
</dbReference>
<evidence type="ECO:0000256" key="2">
    <source>
        <dbReference type="ARBA" id="ARBA00005916"/>
    </source>
</evidence>
<evidence type="ECO:0000313" key="13">
    <source>
        <dbReference type="Proteomes" id="UP000000346"/>
    </source>
</evidence>
<evidence type="ECO:0000256" key="5">
    <source>
        <dbReference type="ARBA" id="ARBA00023002"/>
    </source>
</evidence>
<dbReference type="InterPro" id="IPR015896">
    <property type="entry name" value="4pyrrol_synth_GluRdtase_dimer"/>
</dbReference>
<accession>D9PZM3</accession>
<dbReference type="InParanoid" id="D9PZM3"/>
<keyword evidence="6 8" id="KW-0627">Porphyrin biosynthesis</keyword>
<dbReference type="UniPathway" id="UPA00251">
    <property type="reaction ID" value="UER00316"/>
</dbReference>
<comment type="domain">
    <text evidence="8">Possesses an unusual extended V-shaped dimeric structure with each monomer consisting of three distinct domains arranged along a curved 'spinal' alpha-helix. The N-terminal catalytic domain specifically recognizes the glutamate moiety of the substrate. The second domain is the NADPH-binding domain, and the third C-terminal domain is responsible for dimerization.</text>
</comment>
<feature type="binding site" evidence="8">
    <location>
        <position position="117"/>
    </location>
    <ligand>
        <name>substrate</name>
    </ligand>
</feature>
<dbReference type="InterPro" id="IPR036453">
    <property type="entry name" value="GluRdtase_dimer_dom_sf"/>
</dbReference>
<dbReference type="PANTHER" id="PTHR43013:SF1">
    <property type="entry name" value="GLUTAMYL-TRNA REDUCTASE"/>
    <property type="match status" value="1"/>
</dbReference>
<feature type="domain" description="Glutamyl-tRNA reductase N-terminal" evidence="11">
    <location>
        <begin position="39"/>
        <end position="153"/>
    </location>
</feature>
<feature type="domain" description="Tetrapyrrole biosynthesis glutamyl-tRNA reductase dimerisation" evidence="9">
    <location>
        <begin position="304"/>
        <end position="389"/>
    </location>
</feature>
<dbReference type="SUPFAM" id="SSF69075">
    <property type="entry name" value="Glutamyl tRNA-reductase dimerization domain"/>
    <property type="match status" value="1"/>
</dbReference>
<dbReference type="SUPFAM" id="SSF69742">
    <property type="entry name" value="Glutamyl tRNA-reductase catalytic, N-terminal domain"/>
    <property type="match status" value="1"/>
</dbReference>
<comment type="miscellaneous">
    <text evidence="8">During catalysis, the active site Cys acts as a nucleophile attacking the alpha-carbonyl group of tRNA-bound glutamate with the formation of a thioester intermediate between enzyme and glutamate, and the concomitant release of tRNA(Glu). The thioester intermediate is finally reduced by direct hydride transfer from NADPH, to form the product GSA.</text>
</comment>
<reference evidence="12 13" key="1">
    <citation type="journal article" date="2010" name="Appl. Environ. Microbiol.">
        <title>The genome sequence of the crenarchaeon Acidilobus saccharovorans supports a new order, Acidilobales, and suggests an important ecological role in terrestrial acidic hot springs.</title>
        <authorList>
            <person name="Mardanov A.V."/>
            <person name="Svetlitchnyi V.A."/>
            <person name="Beletsky A.V."/>
            <person name="Prokofeva M.I."/>
            <person name="Bonch-Osmolovskaya E.A."/>
            <person name="Ravin N.V."/>
            <person name="Skryabin K.G."/>
        </authorList>
    </citation>
    <scope>NUCLEOTIDE SEQUENCE [LARGE SCALE GENOMIC DNA]</scope>
    <source>
        <strain evidence="13">DSM 16705 / JCM 18335 / VKM B-2471 / 345-15</strain>
    </source>
</reference>
<dbReference type="InterPro" id="IPR000343">
    <property type="entry name" value="4pyrrol_synth_GluRdtase"/>
</dbReference>
<dbReference type="Gene3D" id="3.40.50.720">
    <property type="entry name" value="NAD(P)-binding Rossmann-like Domain"/>
    <property type="match status" value="1"/>
</dbReference>